<sequence>MLEKGVKVGAGTDATRVASYNPWVSLYWLTTGKTVGGLRMSAPGNLLDRNDALRLWTEANTWFSSEVGKKGQIKVGQLADLAVLSADYFSVPEDEIQDITSVLTLLGGKVVYGDGDFGGYAPEIPPAMPDWSPARHGVGYKPRQPQVLNVNASCVCATSCGVHGHAHTRAWMSSVPASDESGFWGALGCSCWAF</sequence>
<keyword evidence="2" id="KW-0378">Hydrolase</keyword>
<evidence type="ECO:0000313" key="3">
    <source>
        <dbReference type="Proteomes" id="UP000383971"/>
    </source>
</evidence>
<dbReference type="InterPro" id="IPR013108">
    <property type="entry name" value="Amidohydro_3"/>
</dbReference>
<dbReference type="Gene3D" id="2.30.40.10">
    <property type="entry name" value="Urease, subunit C, domain 1"/>
    <property type="match status" value="1"/>
</dbReference>
<dbReference type="InterPro" id="IPR011059">
    <property type="entry name" value="Metal-dep_hydrolase_composite"/>
</dbReference>
<proteinExistence type="predicted"/>
<feature type="domain" description="Amidohydrolase 3" evidence="1">
    <location>
        <begin position="1"/>
        <end position="112"/>
    </location>
</feature>
<evidence type="ECO:0000313" key="2">
    <source>
        <dbReference type="EMBL" id="VVE56222.1"/>
    </source>
</evidence>
<dbReference type="PANTHER" id="PTHR22642">
    <property type="entry name" value="IMIDAZOLONEPROPIONASE"/>
    <property type="match status" value="1"/>
</dbReference>
<dbReference type="Gene3D" id="3.20.20.140">
    <property type="entry name" value="Metal-dependent hydrolases"/>
    <property type="match status" value="1"/>
</dbReference>
<name>A0A5E4Z662_9BURK</name>
<organism evidence="2 3">
    <name type="scientific">Pandoraea communis</name>
    <dbReference type="NCBI Taxonomy" id="2508297"/>
    <lineage>
        <taxon>Bacteria</taxon>
        <taxon>Pseudomonadati</taxon>
        <taxon>Pseudomonadota</taxon>
        <taxon>Betaproteobacteria</taxon>
        <taxon>Burkholderiales</taxon>
        <taxon>Burkholderiaceae</taxon>
        <taxon>Pandoraea</taxon>
    </lineage>
</organism>
<dbReference type="PANTHER" id="PTHR22642:SF21">
    <property type="entry name" value="PERIPLASMIC PROTEIN"/>
    <property type="match status" value="1"/>
</dbReference>
<dbReference type="AlphaFoldDB" id="A0A5E4Z662"/>
<evidence type="ECO:0000259" key="1">
    <source>
        <dbReference type="Pfam" id="PF07969"/>
    </source>
</evidence>
<dbReference type="GO" id="GO:0016810">
    <property type="term" value="F:hydrolase activity, acting on carbon-nitrogen (but not peptide) bonds"/>
    <property type="evidence" value="ECO:0007669"/>
    <property type="project" value="InterPro"/>
</dbReference>
<protein>
    <submittedName>
        <fullName evidence="2">Amidohydrolase</fullName>
    </submittedName>
</protein>
<gene>
    <name evidence="2" type="ORF">PCO31111_05105</name>
</gene>
<dbReference type="Pfam" id="PF07969">
    <property type="entry name" value="Amidohydro_3"/>
    <property type="match status" value="1"/>
</dbReference>
<accession>A0A5E4Z662</accession>
<keyword evidence="3" id="KW-1185">Reference proteome</keyword>
<dbReference type="SUPFAM" id="SSF51338">
    <property type="entry name" value="Composite domain of metallo-dependent hydrolases"/>
    <property type="match status" value="1"/>
</dbReference>
<reference evidence="2 3" key="1">
    <citation type="submission" date="2019-08" db="EMBL/GenBank/DDBJ databases">
        <authorList>
            <person name="Peeters C."/>
        </authorList>
    </citation>
    <scope>NUCLEOTIDE SEQUENCE [LARGE SCALE GENOMIC DNA]</scope>
    <source>
        <strain evidence="2 3">LMG 31111</strain>
    </source>
</reference>
<dbReference type="EMBL" id="CABPSE010000035">
    <property type="protein sequence ID" value="VVE56222.1"/>
    <property type="molecule type" value="Genomic_DNA"/>
</dbReference>
<dbReference type="Proteomes" id="UP000383971">
    <property type="component" value="Unassembled WGS sequence"/>
</dbReference>